<dbReference type="GO" id="GO:0033539">
    <property type="term" value="P:fatty acid beta-oxidation using acyl-CoA dehydrogenase"/>
    <property type="evidence" value="ECO:0007669"/>
    <property type="project" value="TreeGrafter"/>
</dbReference>
<keyword evidence="10" id="KW-1185">Reference proteome</keyword>
<evidence type="ECO:0000256" key="1">
    <source>
        <dbReference type="ARBA" id="ARBA00001974"/>
    </source>
</evidence>
<gene>
    <name evidence="9" type="ordered locus">Veis_2210</name>
</gene>
<evidence type="ECO:0000256" key="3">
    <source>
        <dbReference type="ARBA" id="ARBA00022630"/>
    </source>
</evidence>
<feature type="domain" description="Acyl-CoA dehydrogenase/oxidase C-terminal" evidence="6">
    <location>
        <begin position="232"/>
        <end position="380"/>
    </location>
</feature>
<proteinExistence type="inferred from homology"/>
<comment type="cofactor">
    <cofactor evidence="1">
        <name>FAD</name>
        <dbReference type="ChEBI" id="CHEBI:57692"/>
    </cofactor>
</comment>
<evidence type="ECO:0000256" key="2">
    <source>
        <dbReference type="ARBA" id="ARBA00009347"/>
    </source>
</evidence>
<dbReference type="InterPro" id="IPR046373">
    <property type="entry name" value="Acyl-CoA_Oxase/DH_mid-dom_sf"/>
</dbReference>
<name>A1WK01_VEREI</name>
<dbReference type="GeneID" id="76460771"/>
<dbReference type="InterPro" id="IPR013786">
    <property type="entry name" value="AcylCoA_DH/ox_N"/>
</dbReference>
<dbReference type="InterPro" id="IPR036250">
    <property type="entry name" value="AcylCo_DH-like_C"/>
</dbReference>
<dbReference type="InterPro" id="IPR037069">
    <property type="entry name" value="AcylCoA_DH/ox_N_sf"/>
</dbReference>
<reference evidence="10" key="1">
    <citation type="submission" date="2006-12" db="EMBL/GenBank/DDBJ databases">
        <title>Complete sequence of chromosome 1 of Verminephrobacter eiseniae EF01-2.</title>
        <authorList>
            <person name="Copeland A."/>
            <person name="Lucas S."/>
            <person name="Lapidus A."/>
            <person name="Barry K."/>
            <person name="Detter J.C."/>
            <person name="Glavina del Rio T."/>
            <person name="Dalin E."/>
            <person name="Tice H."/>
            <person name="Pitluck S."/>
            <person name="Chertkov O."/>
            <person name="Brettin T."/>
            <person name="Bruce D."/>
            <person name="Han C."/>
            <person name="Tapia R."/>
            <person name="Gilna P."/>
            <person name="Schmutz J."/>
            <person name="Larimer F."/>
            <person name="Land M."/>
            <person name="Hauser L."/>
            <person name="Kyrpides N."/>
            <person name="Kim E."/>
            <person name="Stahl D."/>
            <person name="Richardson P."/>
        </authorList>
    </citation>
    <scope>NUCLEOTIDE SEQUENCE [LARGE SCALE GENOMIC DNA]</scope>
    <source>
        <strain evidence="10">EF01-2</strain>
    </source>
</reference>
<dbReference type="GO" id="GO:0003995">
    <property type="term" value="F:acyl-CoA dehydrogenase activity"/>
    <property type="evidence" value="ECO:0007669"/>
    <property type="project" value="TreeGrafter"/>
</dbReference>
<evidence type="ECO:0000259" key="8">
    <source>
        <dbReference type="Pfam" id="PF02771"/>
    </source>
</evidence>
<dbReference type="GO" id="GO:0005737">
    <property type="term" value="C:cytoplasm"/>
    <property type="evidence" value="ECO:0007669"/>
    <property type="project" value="TreeGrafter"/>
</dbReference>
<dbReference type="EMBL" id="CP000542">
    <property type="protein sequence ID" value="ABM57958.1"/>
    <property type="molecule type" value="Genomic_DNA"/>
</dbReference>
<dbReference type="PANTHER" id="PTHR48083">
    <property type="entry name" value="MEDIUM-CHAIN SPECIFIC ACYL-COA DEHYDROGENASE, MITOCHONDRIAL-RELATED"/>
    <property type="match status" value="1"/>
</dbReference>
<dbReference type="HOGENOM" id="CLU_018204_0_3_4"/>
<evidence type="ECO:0000313" key="9">
    <source>
        <dbReference type="EMBL" id="ABM57958.1"/>
    </source>
</evidence>
<evidence type="ECO:0000259" key="7">
    <source>
        <dbReference type="Pfam" id="PF02770"/>
    </source>
</evidence>
<dbReference type="Pfam" id="PF02771">
    <property type="entry name" value="Acyl-CoA_dh_N"/>
    <property type="match status" value="1"/>
</dbReference>
<dbReference type="FunFam" id="1.20.140.10:FF:000001">
    <property type="entry name" value="Acyl-CoA dehydrogenase"/>
    <property type="match status" value="1"/>
</dbReference>
<dbReference type="Gene3D" id="1.10.540.10">
    <property type="entry name" value="Acyl-CoA dehydrogenase/oxidase, N-terminal domain"/>
    <property type="match status" value="1"/>
</dbReference>
<dbReference type="SUPFAM" id="SSF56645">
    <property type="entry name" value="Acyl-CoA dehydrogenase NM domain-like"/>
    <property type="match status" value="1"/>
</dbReference>
<keyword evidence="4" id="KW-0274">FAD</keyword>
<accession>A1WK01</accession>
<dbReference type="InterPro" id="IPR050741">
    <property type="entry name" value="Acyl-CoA_dehydrogenase"/>
</dbReference>
<organism evidence="9 10">
    <name type="scientific">Verminephrobacter eiseniae (strain EF01-2)</name>
    <dbReference type="NCBI Taxonomy" id="391735"/>
    <lineage>
        <taxon>Bacteria</taxon>
        <taxon>Pseudomonadati</taxon>
        <taxon>Pseudomonadota</taxon>
        <taxon>Betaproteobacteria</taxon>
        <taxon>Burkholderiales</taxon>
        <taxon>Comamonadaceae</taxon>
        <taxon>Verminephrobacter</taxon>
    </lineage>
</organism>
<keyword evidence="5" id="KW-0560">Oxidoreductase</keyword>
<dbReference type="Pfam" id="PF00441">
    <property type="entry name" value="Acyl-CoA_dh_1"/>
    <property type="match status" value="1"/>
</dbReference>
<feature type="domain" description="Acyl-CoA dehydrogenase/oxidase N-terminal" evidence="8">
    <location>
        <begin position="13"/>
        <end position="123"/>
    </location>
</feature>
<dbReference type="RefSeq" id="WP_011809963.1">
    <property type="nucleotide sequence ID" value="NC_008786.1"/>
</dbReference>
<dbReference type="Gene3D" id="2.40.110.10">
    <property type="entry name" value="Butyryl-CoA Dehydrogenase, subunit A, domain 2"/>
    <property type="match status" value="1"/>
</dbReference>
<feature type="domain" description="Acyl-CoA oxidase/dehydrogenase middle" evidence="7">
    <location>
        <begin position="127"/>
        <end position="220"/>
    </location>
</feature>
<evidence type="ECO:0000256" key="5">
    <source>
        <dbReference type="ARBA" id="ARBA00023002"/>
    </source>
</evidence>
<dbReference type="InterPro" id="IPR009075">
    <property type="entry name" value="AcylCo_DH/oxidase_C"/>
</dbReference>
<protein>
    <submittedName>
        <fullName evidence="9">Acyl-CoA dehydrogenase domain protein</fullName>
    </submittedName>
</protein>
<dbReference type="STRING" id="391735.Veis_2210"/>
<keyword evidence="3" id="KW-0285">Flavoprotein</keyword>
<comment type="similarity">
    <text evidence="2">Belongs to the acyl-CoA dehydrogenase family.</text>
</comment>
<evidence type="ECO:0000313" key="10">
    <source>
        <dbReference type="Proteomes" id="UP000000374"/>
    </source>
</evidence>
<dbReference type="Gene3D" id="1.20.140.10">
    <property type="entry name" value="Butyryl-CoA Dehydrogenase, subunit A, domain 3"/>
    <property type="match status" value="1"/>
</dbReference>
<dbReference type="FunFam" id="2.40.110.10:FF:000002">
    <property type="entry name" value="Acyl-CoA dehydrogenase fadE12"/>
    <property type="match status" value="1"/>
</dbReference>
<dbReference type="Pfam" id="PF02770">
    <property type="entry name" value="Acyl-CoA_dh_M"/>
    <property type="match status" value="1"/>
</dbReference>
<dbReference type="PANTHER" id="PTHR48083:SF28">
    <property type="entry name" value="ACYL-COA DEHYDROGENASE FAMILY PROTEIN (AFU_ORTHOLOGUE AFUA_6G10880)-RELATED"/>
    <property type="match status" value="1"/>
</dbReference>
<dbReference type="eggNOG" id="COG1960">
    <property type="taxonomic scope" value="Bacteria"/>
</dbReference>
<evidence type="ECO:0000259" key="6">
    <source>
        <dbReference type="Pfam" id="PF00441"/>
    </source>
</evidence>
<sequence length="382" mass="40984">MLQAPNPRYYSAGHESFRTTVRRFFDTEVAPHADQWDEAGSFPRALYHKAAQAGLLQPGFPQDYGGVPCDAFFRMILCEERAWGGSGGVASGLFSHTIGAPPIAVAGSQALKARVLPGILSGQKISALAITEPSCGSDVAQLTTTARRAGAFYIVNGGKTFITCGMRADYLTVAVRTGGPGAGGISLLLVDGDTPGLARSPLKKMGWWACDTAELFFQDCRVPAANLIGAQDQGFGVLMHNFTQERLALAAAACGYARVCLHDALEWARQRHTFGQPLAQHQVIRHKLVDMATRIEATRTLLDDVAARLDDGQSPVAQIAMAKNFAAQTFQFCADQAVQILGGMGLMRGTRVERLYREAKIMAIGGGAQEVMKELIAKRLGI</sequence>
<dbReference type="SUPFAM" id="SSF47203">
    <property type="entry name" value="Acyl-CoA dehydrogenase C-terminal domain-like"/>
    <property type="match status" value="1"/>
</dbReference>
<dbReference type="InterPro" id="IPR006091">
    <property type="entry name" value="Acyl-CoA_Oxase/DH_mid-dom"/>
</dbReference>
<dbReference type="InterPro" id="IPR009100">
    <property type="entry name" value="AcylCoA_DH/oxidase_NM_dom_sf"/>
</dbReference>
<dbReference type="KEGG" id="vei:Veis_2210"/>
<dbReference type="Proteomes" id="UP000000374">
    <property type="component" value="Chromosome"/>
</dbReference>
<evidence type="ECO:0000256" key="4">
    <source>
        <dbReference type="ARBA" id="ARBA00022827"/>
    </source>
</evidence>
<dbReference type="AlphaFoldDB" id="A1WK01"/>
<dbReference type="GO" id="GO:0050660">
    <property type="term" value="F:flavin adenine dinucleotide binding"/>
    <property type="evidence" value="ECO:0007669"/>
    <property type="project" value="InterPro"/>
</dbReference>
<dbReference type="OrthoDB" id="9770681at2"/>